<gene>
    <name evidence="7" type="ORF">B9N49_07560</name>
</gene>
<evidence type="ECO:0000313" key="8">
    <source>
        <dbReference type="Proteomes" id="UP000215413"/>
    </source>
</evidence>
<accession>A0A233V2X9</accession>
<dbReference type="Pfam" id="PF04011">
    <property type="entry name" value="LemA"/>
    <property type="match status" value="1"/>
</dbReference>
<dbReference type="InterPro" id="IPR023353">
    <property type="entry name" value="LemA-like_dom_sf"/>
</dbReference>
<evidence type="ECO:0000256" key="1">
    <source>
        <dbReference type="ARBA" id="ARBA00004167"/>
    </source>
</evidence>
<protein>
    <submittedName>
        <fullName evidence="7">LemA family protein</fullName>
    </submittedName>
</protein>
<dbReference type="SUPFAM" id="SSF140478">
    <property type="entry name" value="LemA-like"/>
    <property type="match status" value="1"/>
</dbReference>
<feature type="transmembrane region" description="Helical" evidence="6">
    <location>
        <begin position="6"/>
        <end position="27"/>
    </location>
</feature>
<name>A0A233V2X9_FINMA</name>
<proteinExistence type="inferred from homology"/>
<evidence type="ECO:0000256" key="5">
    <source>
        <dbReference type="ARBA" id="ARBA00023136"/>
    </source>
</evidence>
<comment type="similarity">
    <text evidence="2">Belongs to the LemA family.</text>
</comment>
<sequence length="192" mass="22163">MDRFLNSEFTAIGIIALIIFIVLIWWVKTSNRFNRYKVVIDESKKNVDIALAKRYDTICEMIKVAKSYARHEASTFSDVIKLRQNANIKEFNAAIQNQDKEISKIFALAESYPDLKSSQEFINLQDEISDENEQLAAAKRIVNNNISIINQEIVSFPKSVVAKSKGLKEMEFLKEQNIDSKRSINEFDYDVK</sequence>
<comment type="subcellular location">
    <subcellularLocation>
        <location evidence="1">Membrane</location>
        <topology evidence="1">Single-pass membrane protein</topology>
    </subcellularLocation>
</comment>
<dbReference type="Proteomes" id="UP000215413">
    <property type="component" value="Unassembled WGS sequence"/>
</dbReference>
<dbReference type="PANTHER" id="PTHR34478:SF1">
    <property type="entry name" value="PROTEIN LEMA"/>
    <property type="match status" value="1"/>
</dbReference>
<evidence type="ECO:0000313" key="7">
    <source>
        <dbReference type="EMBL" id="OXZ26731.1"/>
    </source>
</evidence>
<evidence type="ECO:0000256" key="4">
    <source>
        <dbReference type="ARBA" id="ARBA00022989"/>
    </source>
</evidence>
<dbReference type="GO" id="GO:0016020">
    <property type="term" value="C:membrane"/>
    <property type="evidence" value="ECO:0007669"/>
    <property type="project" value="UniProtKB-SubCell"/>
</dbReference>
<comment type="caution">
    <text evidence="7">The sequence shown here is derived from an EMBL/GenBank/DDBJ whole genome shotgun (WGS) entry which is preliminary data.</text>
</comment>
<evidence type="ECO:0000256" key="6">
    <source>
        <dbReference type="SAM" id="Phobius"/>
    </source>
</evidence>
<keyword evidence="3 6" id="KW-0812">Transmembrane</keyword>
<keyword evidence="4 6" id="KW-1133">Transmembrane helix</keyword>
<evidence type="ECO:0000256" key="2">
    <source>
        <dbReference type="ARBA" id="ARBA00008854"/>
    </source>
</evidence>
<organism evidence="7 8">
    <name type="scientific">Finegoldia magna</name>
    <name type="common">Peptostreptococcus magnus</name>
    <dbReference type="NCBI Taxonomy" id="1260"/>
    <lineage>
        <taxon>Bacteria</taxon>
        <taxon>Bacillati</taxon>
        <taxon>Bacillota</taxon>
        <taxon>Tissierellia</taxon>
        <taxon>Tissierellales</taxon>
        <taxon>Peptoniphilaceae</taxon>
        <taxon>Finegoldia</taxon>
    </lineage>
</organism>
<evidence type="ECO:0000256" key="3">
    <source>
        <dbReference type="ARBA" id="ARBA00022692"/>
    </source>
</evidence>
<dbReference type="EMBL" id="NDYC01000036">
    <property type="protein sequence ID" value="OXZ26731.1"/>
    <property type="molecule type" value="Genomic_DNA"/>
</dbReference>
<dbReference type="AlphaFoldDB" id="A0A233V2X9"/>
<dbReference type="RefSeq" id="WP_094206197.1">
    <property type="nucleotide sequence ID" value="NZ_NDYC01000036.1"/>
</dbReference>
<keyword evidence="5 6" id="KW-0472">Membrane</keyword>
<dbReference type="InterPro" id="IPR007156">
    <property type="entry name" value="MamQ_LemA"/>
</dbReference>
<reference evidence="8" key="1">
    <citation type="submission" date="2017-04" db="EMBL/GenBank/DDBJ databases">
        <title>Finegoldia magna isolated from orthopedic joint implant-associated infections.</title>
        <authorList>
            <person name="Bjorklund S."/>
            <person name="Bruggemann H."/>
            <person name="Jensen A."/>
            <person name="Hellmark B."/>
            <person name="Soderquist B."/>
        </authorList>
    </citation>
    <scope>NUCLEOTIDE SEQUENCE [LARGE SCALE GENOMIC DNA]</scope>
    <source>
        <strain evidence="8">CCUG 54800</strain>
    </source>
</reference>
<dbReference type="PANTHER" id="PTHR34478">
    <property type="entry name" value="PROTEIN LEMA"/>
    <property type="match status" value="1"/>
</dbReference>
<dbReference type="Gene3D" id="1.20.1440.20">
    <property type="entry name" value="LemA-like domain"/>
    <property type="match status" value="1"/>
</dbReference>